<evidence type="ECO:0000256" key="3">
    <source>
        <dbReference type="SAM" id="MobiDB-lite"/>
    </source>
</evidence>
<accession>A0A2U1KQ60</accession>
<dbReference type="InterPro" id="IPR036291">
    <property type="entry name" value="NAD(P)-bd_dom_sf"/>
</dbReference>
<evidence type="ECO:0000256" key="1">
    <source>
        <dbReference type="ARBA" id="ARBA00022857"/>
    </source>
</evidence>
<keyword evidence="1" id="KW-0521">NADP</keyword>
<evidence type="ECO:0000313" key="5">
    <source>
        <dbReference type="Proteomes" id="UP000245207"/>
    </source>
</evidence>
<dbReference type="OrthoDB" id="3509362at2759"/>
<protein>
    <submittedName>
        <fullName evidence="4">Quinone oxidoreductase 1</fullName>
    </submittedName>
</protein>
<reference evidence="4 5" key="1">
    <citation type="journal article" date="2018" name="Mol. Plant">
        <title>The genome of Artemisia annua provides insight into the evolution of Asteraceae family and artemisinin biosynthesis.</title>
        <authorList>
            <person name="Shen Q."/>
            <person name="Zhang L."/>
            <person name="Liao Z."/>
            <person name="Wang S."/>
            <person name="Yan T."/>
            <person name="Shi P."/>
            <person name="Liu M."/>
            <person name="Fu X."/>
            <person name="Pan Q."/>
            <person name="Wang Y."/>
            <person name="Lv Z."/>
            <person name="Lu X."/>
            <person name="Zhang F."/>
            <person name="Jiang W."/>
            <person name="Ma Y."/>
            <person name="Chen M."/>
            <person name="Hao X."/>
            <person name="Li L."/>
            <person name="Tang Y."/>
            <person name="Lv G."/>
            <person name="Zhou Y."/>
            <person name="Sun X."/>
            <person name="Brodelius P.E."/>
            <person name="Rose J.K.C."/>
            <person name="Tang K."/>
        </authorList>
    </citation>
    <scope>NUCLEOTIDE SEQUENCE [LARGE SCALE GENOMIC DNA]</scope>
    <source>
        <strain evidence="5">cv. Huhao1</strain>
        <tissue evidence="4">Leaf</tissue>
    </source>
</reference>
<sequence length="216" mass="23567">MLLRVERGHTILEHATTGGIGSLLCQWENALGGIVIGTVSTKKKATQAKEHGFHHVILNNANHITKVELTKDHISKITIPRSMATPIRGHPEPRAQSPDAEQSVTQSSDSLRITRVVDAPEQDSRGSKRKEPAGGYNGASTSRRKRRVIRDEESSSEAAVEKDVAEASSPNVEDVEDTTPHMERSPPLVSSMHGDELKASEEVSIEQLIEELSVAF</sequence>
<feature type="region of interest" description="Disordered" evidence="3">
    <location>
        <begin position="78"/>
        <end position="198"/>
    </location>
</feature>
<proteinExistence type="predicted"/>
<dbReference type="PANTHER" id="PTHR48106">
    <property type="entry name" value="QUINONE OXIDOREDUCTASE PIG3-RELATED"/>
    <property type="match status" value="1"/>
</dbReference>
<dbReference type="EMBL" id="PKPP01015184">
    <property type="protein sequence ID" value="PWA38868.1"/>
    <property type="molecule type" value="Genomic_DNA"/>
</dbReference>
<dbReference type="GO" id="GO:0003960">
    <property type="term" value="F:quinone reductase (NADPH) activity"/>
    <property type="evidence" value="ECO:0007669"/>
    <property type="project" value="TreeGrafter"/>
</dbReference>
<name>A0A2U1KQ60_ARTAN</name>
<feature type="compositionally biased region" description="Polar residues" evidence="3">
    <location>
        <begin position="99"/>
        <end position="111"/>
    </location>
</feature>
<feature type="compositionally biased region" description="Basic and acidic residues" evidence="3">
    <location>
        <begin position="149"/>
        <end position="165"/>
    </location>
</feature>
<dbReference type="Gene3D" id="3.40.50.720">
    <property type="entry name" value="NAD(P)-binding Rossmann-like Domain"/>
    <property type="match status" value="1"/>
</dbReference>
<gene>
    <name evidence="4" type="ORF">CTI12_AA577710</name>
</gene>
<dbReference type="Proteomes" id="UP000245207">
    <property type="component" value="Unassembled WGS sequence"/>
</dbReference>
<dbReference type="AlphaFoldDB" id="A0A2U1KQ60"/>
<feature type="compositionally biased region" description="Basic and acidic residues" evidence="3">
    <location>
        <begin position="122"/>
        <end position="132"/>
    </location>
</feature>
<comment type="caution">
    <text evidence="4">The sequence shown here is derived from an EMBL/GenBank/DDBJ whole genome shotgun (WGS) entry which is preliminary data.</text>
</comment>
<dbReference type="GO" id="GO:0070402">
    <property type="term" value="F:NADPH binding"/>
    <property type="evidence" value="ECO:0007669"/>
    <property type="project" value="TreeGrafter"/>
</dbReference>
<dbReference type="GO" id="GO:0035925">
    <property type="term" value="F:mRNA 3'-UTR AU-rich region binding"/>
    <property type="evidence" value="ECO:0007669"/>
    <property type="project" value="TreeGrafter"/>
</dbReference>
<keyword evidence="2" id="KW-0560">Oxidoreductase</keyword>
<dbReference type="STRING" id="35608.A0A2U1KQ60"/>
<organism evidence="4 5">
    <name type="scientific">Artemisia annua</name>
    <name type="common">Sweet wormwood</name>
    <dbReference type="NCBI Taxonomy" id="35608"/>
    <lineage>
        <taxon>Eukaryota</taxon>
        <taxon>Viridiplantae</taxon>
        <taxon>Streptophyta</taxon>
        <taxon>Embryophyta</taxon>
        <taxon>Tracheophyta</taxon>
        <taxon>Spermatophyta</taxon>
        <taxon>Magnoliopsida</taxon>
        <taxon>eudicotyledons</taxon>
        <taxon>Gunneridae</taxon>
        <taxon>Pentapetalae</taxon>
        <taxon>asterids</taxon>
        <taxon>campanulids</taxon>
        <taxon>Asterales</taxon>
        <taxon>Asteraceae</taxon>
        <taxon>Asteroideae</taxon>
        <taxon>Anthemideae</taxon>
        <taxon>Artemisiinae</taxon>
        <taxon>Artemisia</taxon>
    </lineage>
</organism>
<evidence type="ECO:0000256" key="2">
    <source>
        <dbReference type="ARBA" id="ARBA00023002"/>
    </source>
</evidence>
<dbReference type="PANTHER" id="PTHR48106:SF13">
    <property type="entry name" value="QUINONE OXIDOREDUCTASE-RELATED"/>
    <property type="match status" value="1"/>
</dbReference>
<keyword evidence="5" id="KW-1185">Reference proteome</keyword>
<evidence type="ECO:0000313" key="4">
    <source>
        <dbReference type="EMBL" id="PWA38868.1"/>
    </source>
</evidence>
<dbReference type="SUPFAM" id="SSF51735">
    <property type="entry name" value="NAD(P)-binding Rossmann-fold domains"/>
    <property type="match status" value="1"/>
</dbReference>
<dbReference type="GO" id="GO:0005829">
    <property type="term" value="C:cytosol"/>
    <property type="evidence" value="ECO:0007669"/>
    <property type="project" value="TreeGrafter"/>
</dbReference>